<evidence type="ECO:0000313" key="3">
    <source>
        <dbReference type="EMBL" id="MEN5375849.1"/>
    </source>
</evidence>
<sequence length="409" mass="46885">MIVKILQKSATFKGVSYNTDKIEKDRGELMLVKNFGMLQGLEQLRPQDYINYLEAVSSRSTRTKYPQFHVVISGKGRSHSKEELTDIAQQWMQGMDYGEQPYLLIFHKDTDNNHIHLVSTRVGKDGKKISDSYEKLRAYRVLNRITGEDEKQAVAAHLEKALAYGISTRAQFMMILEAKGYALALKDNAYAISKYGRELARLDLAKIDMNINARQKDVGRIRQIRAIIEKYRTIHDPSLYRTETGYTSALTTFLQEKFGLQVFFHGKGDKPPYGYTLIDHSGRAVYKGGEIMALAELIEPMQQTNREQAQPQETAKPQVFTETENSQDSMETEHTESELSESGEIIEEPPPGDFQEIQWEIPSAYPERYSSEPDFLLPTIDINISDDIDDEAILGRNRRRQRKARTNTR</sequence>
<dbReference type="EMBL" id="JBDJNQ010000001">
    <property type="protein sequence ID" value="MEN5375849.1"/>
    <property type="molecule type" value="Genomic_DNA"/>
</dbReference>
<feature type="domain" description="MobA/VirD2-like nuclease" evidence="2">
    <location>
        <begin position="17"/>
        <end position="146"/>
    </location>
</feature>
<accession>A0ABV0BQH1</accession>
<feature type="compositionally biased region" description="Acidic residues" evidence="1">
    <location>
        <begin position="338"/>
        <end position="347"/>
    </location>
</feature>
<keyword evidence="4" id="KW-1185">Reference proteome</keyword>
<feature type="region of interest" description="Disordered" evidence="1">
    <location>
        <begin position="304"/>
        <end position="355"/>
    </location>
</feature>
<proteinExistence type="predicted"/>
<dbReference type="InterPro" id="IPR005094">
    <property type="entry name" value="Endonuclease_MobA/VirD2"/>
</dbReference>
<feature type="compositionally biased region" description="Polar residues" evidence="1">
    <location>
        <begin position="304"/>
        <end position="328"/>
    </location>
</feature>
<comment type="caution">
    <text evidence="3">The sequence shown here is derived from an EMBL/GenBank/DDBJ whole genome shotgun (WGS) entry which is preliminary data.</text>
</comment>
<dbReference type="Pfam" id="PF03432">
    <property type="entry name" value="Relaxase"/>
    <property type="match status" value="1"/>
</dbReference>
<gene>
    <name evidence="3" type="ORF">ABE541_01100</name>
</gene>
<protein>
    <submittedName>
        <fullName evidence="3">Relaxase/mobilization nuclease domain-containing protein</fullName>
    </submittedName>
</protein>
<name>A0ABV0BQH1_9SPHI</name>
<dbReference type="RefSeq" id="WP_346580378.1">
    <property type="nucleotide sequence ID" value="NZ_JBDJLH010000006.1"/>
</dbReference>
<dbReference type="Proteomes" id="UP001409291">
    <property type="component" value="Unassembled WGS sequence"/>
</dbReference>
<organism evidence="3 4">
    <name type="scientific">Sphingobacterium kitahiroshimense</name>
    <dbReference type="NCBI Taxonomy" id="470446"/>
    <lineage>
        <taxon>Bacteria</taxon>
        <taxon>Pseudomonadati</taxon>
        <taxon>Bacteroidota</taxon>
        <taxon>Sphingobacteriia</taxon>
        <taxon>Sphingobacteriales</taxon>
        <taxon>Sphingobacteriaceae</taxon>
        <taxon>Sphingobacterium</taxon>
    </lineage>
</organism>
<evidence type="ECO:0000313" key="4">
    <source>
        <dbReference type="Proteomes" id="UP001409291"/>
    </source>
</evidence>
<reference evidence="3 4" key="1">
    <citation type="submission" date="2024-04" db="EMBL/GenBank/DDBJ databases">
        <title>WGS of bacteria from Torrens River.</title>
        <authorList>
            <person name="Wyrsch E.R."/>
            <person name="Drigo B."/>
        </authorList>
    </citation>
    <scope>NUCLEOTIDE SEQUENCE [LARGE SCALE GENOMIC DNA]</scope>
    <source>
        <strain evidence="3 4">TWI391</strain>
    </source>
</reference>
<evidence type="ECO:0000256" key="1">
    <source>
        <dbReference type="SAM" id="MobiDB-lite"/>
    </source>
</evidence>
<evidence type="ECO:0000259" key="2">
    <source>
        <dbReference type="Pfam" id="PF03432"/>
    </source>
</evidence>